<gene>
    <name evidence="2" type="ORF">PLEPLA_LOCUS16142</name>
</gene>
<protein>
    <submittedName>
        <fullName evidence="2">Uncharacterized protein</fullName>
    </submittedName>
</protein>
<evidence type="ECO:0000313" key="2">
    <source>
        <dbReference type="EMBL" id="CAB1428177.1"/>
    </source>
</evidence>
<keyword evidence="3" id="KW-1185">Reference proteome</keyword>
<comment type="caution">
    <text evidence="2">The sequence shown here is derived from an EMBL/GenBank/DDBJ whole genome shotgun (WGS) entry which is preliminary data.</text>
</comment>
<dbReference type="AlphaFoldDB" id="A0A9N7YIL2"/>
<sequence length="101" mass="10633">MVLRSPTPTAGPAISAAATSSLLTNGFYHHPGPMGVNGSVTAPPSAVKKNGFIRVPTSISMKWRKENSTTEDGSDAEREWKRGTAGNVGSESLRQQHPSVS</sequence>
<proteinExistence type="predicted"/>
<dbReference type="Proteomes" id="UP001153269">
    <property type="component" value="Unassembled WGS sequence"/>
</dbReference>
<organism evidence="2 3">
    <name type="scientific">Pleuronectes platessa</name>
    <name type="common">European plaice</name>
    <dbReference type="NCBI Taxonomy" id="8262"/>
    <lineage>
        <taxon>Eukaryota</taxon>
        <taxon>Metazoa</taxon>
        <taxon>Chordata</taxon>
        <taxon>Craniata</taxon>
        <taxon>Vertebrata</taxon>
        <taxon>Euteleostomi</taxon>
        <taxon>Actinopterygii</taxon>
        <taxon>Neopterygii</taxon>
        <taxon>Teleostei</taxon>
        <taxon>Neoteleostei</taxon>
        <taxon>Acanthomorphata</taxon>
        <taxon>Carangaria</taxon>
        <taxon>Pleuronectiformes</taxon>
        <taxon>Pleuronectoidei</taxon>
        <taxon>Pleuronectidae</taxon>
        <taxon>Pleuronectes</taxon>
    </lineage>
</organism>
<evidence type="ECO:0000256" key="1">
    <source>
        <dbReference type="SAM" id="MobiDB-lite"/>
    </source>
</evidence>
<evidence type="ECO:0000313" key="3">
    <source>
        <dbReference type="Proteomes" id="UP001153269"/>
    </source>
</evidence>
<feature type="region of interest" description="Disordered" evidence="1">
    <location>
        <begin position="63"/>
        <end position="101"/>
    </location>
</feature>
<feature type="compositionally biased region" description="Polar residues" evidence="1">
    <location>
        <begin position="87"/>
        <end position="101"/>
    </location>
</feature>
<reference evidence="2" key="1">
    <citation type="submission" date="2020-03" db="EMBL/GenBank/DDBJ databases">
        <authorList>
            <person name="Weist P."/>
        </authorList>
    </citation>
    <scope>NUCLEOTIDE SEQUENCE</scope>
</reference>
<name>A0A9N7YIL2_PLEPL</name>
<dbReference type="EMBL" id="CADEAL010001027">
    <property type="protein sequence ID" value="CAB1428177.1"/>
    <property type="molecule type" value="Genomic_DNA"/>
</dbReference>
<accession>A0A9N7YIL2</accession>